<dbReference type="RefSeq" id="WP_305928923.1">
    <property type="nucleotide sequence ID" value="NZ_JAVAIL010000001.1"/>
</dbReference>
<comment type="caution">
    <text evidence="1">The sequence shown here is derived from an EMBL/GenBank/DDBJ whole genome shotgun (WGS) entry which is preliminary data.</text>
</comment>
<dbReference type="EMBL" id="JAVAIL010000001">
    <property type="protein sequence ID" value="MDP4538806.1"/>
    <property type="molecule type" value="Genomic_DNA"/>
</dbReference>
<keyword evidence="2" id="KW-1185">Reference proteome</keyword>
<organism evidence="1 2">
    <name type="scientific">Qipengyuania benthica</name>
    <dbReference type="NCBI Taxonomy" id="3067651"/>
    <lineage>
        <taxon>Bacteria</taxon>
        <taxon>Pseudomonadati</taxon>
        <taxon>Pseudomonadota</taxon>
        <taxon>Alphaproteobacteria</taxon>
        <taxon>Sphingomonadales</taxon>
        <taxon>Erythrobacteraceae</taxon>
        <taxon>Qipengyuania</taxon>
    </lineage>
</organism>
<gene>
    <name evidence="1" type="ORF">Q9K01_04115</name>
</gene>
<sequence>MGDPRRFSIDGWLFLREGGVADPGAGPLAPTYGESQFGALLRYELGPGRRLLPQAYLRATGAIDTREADLAAGVSIRPLAALPLRTHTEVRLSRLGERTELRPSAFVTTGIDEALPLGARVRGYAQAGYVGGEFATPFADGSLVVERDAKRFARGALAVGAGVWGGAQEGVARLDAGPTASVDLRIGQGRVKLAADYRLRIAGEAEPSSGAALTLSTSF</sequence>
<evidence type="ECO:0000313" key="2">
    <source>
        <dbReference type="Proteomes" id="UP001235664"/>
    </source>
</evidence>
<evidence type="ECO:0008006" key="3">
    <source>
        <dbReference type="Google" id="ProtNLM"/>
    </source>
</evidence>
<evidence type="ECO:0000313" key="1">
    <source>
        <dbReference type="EMBL" id="MDP4538806.1"/>
    </source>
</evidence>
<accession>A0ABT9H667</accession>
<protein>
    <recommendedName>
        <fullName evidence="3">Autotransporter domain-containing protein</fullName>
    </recommendedName>
</protein>
<proteinExistence type="predicted"/>
<name>A0ABT9H667_9SPHN</name>
<reference evidence="1 2" key="1">
    <citation type="submission" date="2023-08" db="EMBL/GenBank/DDBJ databases">
        <title>genomic of DY56.</title>
        <authorList>
            <person name="Wang Y."/>
        </authorList>
    </citation>
    <scope>NUCLEOTIDE SEQUENCE [LARGE SCALE GENOMIC DNA]</scope>
    <source>
        <strain evidence="1 2">DY56-A-20</strain>
    </source>
</reference>
<dbReference type="Proteomes" id="UP001235664">
    <property type="component" value="Unassembled WGS sequence"/>
</dbReference>